<organism evidence="3 4">
    <name type="scientific">Pararge aegeria aegeria</name>
    <dbReference type="NCBI Taxonomy" id="348720"/>
    <lineage>
        <taxon>Eukaryota</taxon>
        <taxon>Metazoa</taxon>
        <taxon>Ecdysozoa</taxon>
        <taxon>Arthropoda</taxon>
        <taxon>Hexapoda</taxon>
        <taxon>Insecta</taxon>
        <taxon>Pterygota</taxon>
        <taxon>Neoptera</taxon>
        <taxon>Endopterygota</taxon>
        <taxon>Lepidoptera</taxon>
        <taxon>Glossata</taxon>
        <taxon>Ditrysia</taxon>
        <taxon>Papilionoidea</taxon>
        <taxon>Nymphalidae</taxon>
        <taxon>Satyrinae</taxon>
        <taxon>Satyrini</taxon>
        <taxon>Parargina</taxon>
        <taxon>Pararge</taxon>
    </lineage>
</organism>
<dbReference type="PROSITE" id="PS50994">
    <property type="entry name" value="INTEGRASE"/>
    <property type="match status" value="1"/>
</dbReference>
<reference evidence="3" key="1">
    <citation type="submission" date="2022-03" db="EMBL/GenBank/DDBJ databases">
        <authorList>
            <person name="Lindestad O."/>
        </authorList>
    </citation>
    <scope>NUCLEOTIDE SEQUENCE</scope>
</reference>
<feature type="non-terminal residue" evidence="3">
    <location>
        <position position="1"/>
    </location>
</feature>
<evidence type="ECO:0000256" key="1">
    <source>
        <dbReference type="SAM" id="MobiDB-lite"/>
    </source>
</evidence>
<gene>
    <name evidence="3" type="primary">jg26776</name>
    <name evidence="3" type="ORF">PAEG_LOCUS4496</name>
</gene>
<comment type="caution">
    <text evidence="3">The sequence shown here is derived from an EMBL/GenBank/DDBJ whole genome shotgun (WGS) entry which is preliminary data.</text>
</comment>
<dbReference type="EMBL" id="CAKXAJ010015520">
    <property type="protein sequence ID" value="CAH2216450.1"/>
    <property type="molecule type" value="Genomic_DNA"/>
</dbReference>
<dbReference type="InterPro" id="IPR001584">
    <property type="entry name" value="Integrase_cat-core"/>
</dbReference>
<proteinExistence type="predicted"/>
<feature type="domain" description="Integrase catalytic" evidence="2">
    <location>
        <begin position="1"/>
        <end position="93"/>
    </location>
</feature>
<evidence type="ECO:0000259" key="2">
    <source>
        <dbReference type="PROSITE" id="PS50994"/>
    </source>
</evidence>
<dbReference type="GO" id="GO:0015074">
    <property type="term" value="P:DNA integration"/>
    <property type="evidence" value="ECO:0007669"/>
    <property type="project" value="InterPro"/>
</dbReference>
<protein>
    <submittedName>
        <fullName evidence="3">Jg26776 protein</fullName>
    </submittedName>
</protein>
<evidence type="ECO:0000313" key="3">
    <source>
        <dbReference type="EMBL" id="CAH2216450.1"/>
    </source>
</evidence>
<accession>A0A8S4QUF1</accession>
<feature type="compositionally biased region" description="Polar residues" evidence="1">
    <location>
        <begin position="218"/>
        <end position="242"/>
    </location>
</feature>
<dbReference type="OrthoDB" id="116216at2759"/>
<dbReference type="InterPro" id="IPR012337">
    <property type="entry name" value="RNaseH-like_sf"/>
</dbReference>
<name>A0A8S4QUF1_9NEOP</name>
<dbReference type="SUPFAM" id="SSF53098">
    <property type="entry name" value="Ribonuclease H-like"/>
    <property type="match status" value="1"/>
</dbReference>
<dbReference type="Proteomes" id="UP000838756">
    <property type="component" value="Unassembled WGS sequence"/>
</dbReference>
<dbReference type="InterPro" id="IPR050951">
    <property type="entry name" value="Retrovirus_Pol_polyprotein"/>
</dbReference>
<feature type="region of interest" description="Disordered" evidence="1">
    <location>
        <begin position="193"/>
        <end position="254"/>
    </location>
</feature>
<dbReference type="PANTHER" id="PTHR37984">
    <property type="entry name" value="PROTEIN CBG26694"/>
    <property type="match status" value="1"/>
</dbReference>
<sequence>KQVVVDGGREFLGEYKNYCDKYGIEIHSIAPGISRANGQVERMMATLKNGLIMIKNYEVAEWHTALESLQLAFNCTVHKTTGIAPLTLLTRRQNCVPPELLNLVDFDNQIIDFETIQRRIQQRMVEAAGKDKERFERGRAKIQRFQRGDFVLIKNNPRNQTSLDPKFSMPYEIHRVLDNDRYLVKKVIGHHGRPRKVAHDQLRRAPQPGYSSERLMTVSPSNELESVQIEAQPNEQETSPSTRPAEANDSSQDD</sequence>
<dbReference type="InterPro" id="IPR036397">
    <property type="entry name" value="RNaseH_sf"/>
</dbReference>
<dbReference type="AlphaFoldDB" id="A0A8S4QUF1"/>
<keyword evidence="4" id="KW-1185">Reference proteome</keyword>
<dbReference type="PANTHER" id="PTHR37984:SF5">
    <property type="entry name" value="PROTEIN NYNRIN-LIKE"/>
    <property type="match status" value="1"/>
</dbReference>
<dbReference type="GO" id="GO:0003676">
    <property type="term" value="F:nucleic acid binding"/>
    <property type="evidence" value="ECO:0007669"/>
    <property type="project" value="InterPro"/>
</dbReference>
<dbReference type="Gene3D" id="3.30.420.10">
    <property type="entry name" value="Ribonuclease H-like superfamily/Ribonuclease H"/>
    <property type="match status" value="1"/>
</dbReference>
<evidence type="ECO:0000313" key="4">
    <source>
        <dbReference type="Proteomes" id="UP000838756"/>
    </source>
</evidence>